<keyword evidence="1" id="KW-0472">Membrane</keyword>
<dbReference type="Pfam" id="PF26373">
    <property type="entry name" value="MamC"/>
    <property type="match status" value="1"/>
</dbReference>
<protein>
    <submittedName>
        <fullName evidence="2">MamC</fullName>
    </submittedName>
</protein>
<keyword evidence="1" id="KW-0812">Transmembrane</keyword>
<dbReference type="InterPro" id="IPR058956">
    <property type="entry name" value="MamC"/>
</dbReference>
<organism evidence="2">
    <name type="scientific">Vibrio sp. MV-1</name>
    <dbReference type="NCBI Taxonomy" id="632142"/>
    <lineage>
        <taxon>Bacteria</taxon>
        <taxon>Pseudomonadati</taxon>
        <taxon>Pseudomonadota</taxon>
        <taxon>Gammaproteobacteria</taxon>
        <taxon>Vibrionales</taxon>
        <taxon>Vibrionaceae</taxon>
        <taxon>Vibrio</taxon>
    </lineage>
</organism>
<evidence type="ECO:0000313" key="2">
    <source>
        <dbReference type="EMBL" id="ASN76816.1"/>
    </source>
</evidence>
<sequence>MAFQLVTALSHSVPGIGVFGAVVGGSAALAKNLRARETDGLSTEAIVVDTAKEAAGAGAATALSAVVVGMVGGGLVVSLATAFVAAAAGKYAWDRGVEHFAAMDTVDAMEVAE</sequence>
<keyword evidence="1" id="KW-1133">Transmembrane helix</keyword>
<evidence type="ECO:0000256" key="1">
    <source>
        <dbReference type="SAM" id="Phobius"/>
    </source>
</evidence>
<accession>A0A221SKW6</accession>
<dbReference type="AlphaFoldDB" id="A0A221SKW6"/>
<dbReference type="EMBL" id="EU921416">
    <property type="protein sequence ID" value="ASN76816.1"/>
    <property type="molecule type" value="Genomic_DNA"/>
</dbReference>
<reference evidence="2" key="1">
    <citation type="submission" date="2008-07" db="EMBL/GenBank/DDBJ databases">
        <title>Analysis of genes from marine vibrio MV-1 putatively involved in magnetosome formation.</title>
        <authorList>
            <person name="Trubitsyn D."/>
            <person name="French C."/>
            <person name="Staniland S."/>
            <person name="Ward B."/>
        </authorList>
    </citation>
    <scope>NUCLEOTIDE SEQUENCE</scope>
    <source>
        <strain evidence="2">MV-1</strain>
    </source>
</reference>
<name>A0A221SKW6_9VIBR</name>
<dbReference type="NCBIfam" id="NF038051">
    <property type="entry name" value="MamC"/>
    <property type="match status" value="1"/>
</dbReference>
<proteinExistence type="predicted"/>
<feature type="transmembrane region" description="Helical" evidence="1">
    <location>
        <begin position="54"/>
        <end position="87"/>
    </location>
</feature>